<feature type="domain" description="C2H2-type" evidence="1">
    <location>
        <begin position="60"/>
        <end position="82"/>
    </location>
</feature>
<dbReference type="InterPro" id="IPR036236">
    <property type="entry name" value="Znf_C2H2_sf"/>
</dbReference>
<dbReference type="OrthoDB" id="8898434at2759"/>
<accession>A0A3S5AC75</accession>
<dbReference type="Gene3D" id="3.30.160.60">
    <property type="entry name" value="Classic Zinc Finger"/>
    <property type="match status" value="1"/>
</dbReference>
<dbReference type="InterPro" id="IPR013087">
    <property type="entry name" value="Znf_C2H2_type"/>
</dbReference>
<evidence type="ECO:0000313" key="3">
    <source>
        <dbReference type="Proteomes" id="UP000784294"/>
    </source>
</evidence>
<evidence type="ECO:0000313" key="2">
    <source>
        <dbReference type="EMBL" id="VEL25397.1"/>
    </source>
</evidence>
<dbReference type="AlphaFoldDB" id="A0A3S5AC75"/>
<dbReference type="Proteomes" id="UP000784294">
    <property type="component" value="Unassembled WGS sequence"/>
</dbReference>
<protein>
    <recommendedName>
        <fullName evidence="1">C2H2-type domain-containing protein</fullName>
    </recommendedName>
</protein>
<sequence>MRPVSKYIHLNISYLPEDAEAKQAANNLEAGGINLNVTCPISSAPAPVIPKKPTPEPMVCELCNITCLGVEAYAAHLVGRPHGRTERLHRQMGRPIPDCNTPLVAKTLTPDVIASE</sequence>
<proteinExistence type="predicted"/>
<dbReference type="Pfam" id="PF12874">
    <property type="entry name" value="zf-met"/>
    <property type="match status" value="1"/>
</dbReference>
<evidence type="ECO:0000259" key="1">
    <source>
        <dbReference type="Pfam" id="PF12874"/>
    </source>
</evidence>
<comment type="caution">
    <text evidence="2">The sequence shown here is derived from an EMBL/GenBank/DDBJ whole genome shotgun (WGS) entry which is preliminary data.</text>
</comment>
<organism evidence="2 3">
    <name type="scientific">Protopolystoma xenopodis</name>
    <dbReference type="NCBI Taxonomy" id="117903"/>
    <lineage>
        <taxon>Eukaryota</taxon>
        <taxon>Metazoa</taxon>
        <taxon>Spiralia</taxon>
        <taxon>Lophotrochozoa</taxon>
        <taxon>Platyhelminthes</taxon>
        <taxon>Monogenea</taxon>
        <taxon>Polyopisthocotylea</taxon>
        <taxon>Polystomatidea</taxon>
        <taxon>Polystomatidae</taxon>
        <taxon>Protopolystoma</taxon>
    </lineage>
</organism>
<gene>
    <name evidence="2" type="ORF">PXEA_LOCUS18837</name>
</gene>
<dbReference type="EMBL" id="CAAALY010073665">
    <property type="protein sequence ID" value="VEL25397.1"/>
    <property type="molecule type" value="Genomic_DNA"/>
</dbReference>
<dbReference type="SUPFAM" id="SSF57667">
    <property type="entry name" value="beta-beta-alpha zinc fingers"/>
    <property type="match status" value="1"/>
</dbReference>
<name>A0A3S5AC75_9PLAT</name>
<keyword evidence="3" id="KW-1185">Reference proteome</keyword>
<reference evidence="2" key="1">
    <citation type="submission" date="2018-11" db="EMBL/GenBank/DDBJ databases">
        <authorList>
            <consortium name="Pathogen Informatics"/>
        </authorList>
    </citation>
    <scope>NUCLEOTIDE SEQUENCE</scope>
</reference>